<name>A0A834PFV8_VESPE</name>
<keyword evidence="3" id="KW-1185">Reference proteome</keyword>
<comment type="caution">
    <text evidence="2">The sequence shown here is derived from an EMBL/GenBank/DDBJ whole genome shotgun (WGS) entry which is preliminary data.</text>
</comment>
<evidence type="ECO:0000313" key="2">
    <source>
        <dbReference type="EMBL" id="KAF7438912.1"/>
    </source>
</evidence>
<feature type="region of interest" description="Disordered" evidence="1">
    <location>
        <begin position="29"/>
        <end position="51"/>
    </location>
</feature>
<sequence length="179" mass="20005">MKPEALRGLEGANAANRYLTSSSASFSLGKEKYEERGGSSSTTTNHDKNNVNELMENVGRPVVEDGCGRTNTRKKIFFFNEMLNLQVVSPSSSAVLEKRLRRKKSQPRKEMAYNLKQAVKPTIRIRVASSTSPANVLGKEPETEPKERKEEGDNHGEATEKRELYTIAANNVSFLHLYS</sequence>
<gene>
    <name evidence="2" type="ORF">H0235_001303</name>
</gene>
<protein>
    <submittedName>
        <fullName evidence="2">Uncharacterized protein</fullName>
    </submittedName>
</protein>
<feature type="region of interest" description="Disordered" evidence="1">
    <location>
        <begin position="127"/>
        <end position="163"/>
    </location>
</feature>
<dbReference type="Proteomes" id="UP000600918">
    <property type="component" value="Unassembled WGS sequence"/>
</dbReference>
<accession>A0A834PFV8</accession>
<proteinExistence type="predicted"/>
<dbReference type="EMBL" id="JACSDY010000001">
    <property type="protein sequence ID" value="KAF7438912.1"/>
    <property type="molecule type" value="Genomic_DNA"/>
</dbReference>
<organism evidence="2 3">
    <name type="scientific">Vespula pensylvanica</name>
    <name type="common">Western yellow jacket</name>
    <name type="synonym">Wasp</name>
    <dbReference type="NCBI Taxonomy" id="30213"/>
    <lineage>
        <taxon>Eukaryota</taxon>
        <taxon>Metazoa</taxon>
        <taxon>Ecdysozoa</taxon>
        <taxon>Arthropoda</taxon>
        <taxon>Hexapoda</taxon>
        <taxon>Insecta</taxon>
        <taxon>Pterygota</taxon>
        <taxon>Neoptera</taxon>
        <taxon>Endopterygota</taxon>
        <taxon>Hymenoptera</taxon>
        <taxon>Apocrita</taxon>
        <taxon>Aculeata</taxon>
        <taxon>Vespoidea</taxon>
        <taxon>Vespidae</taxon>
        <taxon>Vespinae</taxon>
        <taxon>Vespula</taxon>
    </lineage>
</organism>
<reference evidence="2" key="1">
    <citation type="journal article" date="2020" name="G3 (Bethesda)">
        <title>High-Quality Assemblies for Three Invasive Social Wasps from the &lt;i&gt;Vespula&lt;/i&gt; Genus.</title>
        <authorList>
            <person name="Harrop T.W.R."/>
            <person name="Guhlin J."/>
            <person name="McLaughlin G.M."/>
            <person name="Permina E."/>
            <person name="Stockwell P."/>
            <person name="Gilligan J."/>
            <person name="Le Lec M.F."/>
            <person name="Gruber M.A.M."/>
            <person name="Quinn O."/>
            <person name="Lovegrove M."/>
            <person name="Duncan E.J."/>
            <person name="Remnant E.J."/>
            <person name="Van Eeckhoven J."/>
            <person name="Graham B."/>
            <person name="Knapp R.A."/>
            <person name="Langford K.W."/>
            <person name="Kronenberg Z."/>
            <person name="Press M.O."/>
            <person name="Eacker S.M."/>
            <person name="Wilson-Rankin E.E."/>
            <person name="Purcell J."/>
            <person name="Lester P.J."/>
            <person name="Dearden P.K."/>
        </authorList>
    </citation>
    <scope>NUCLEOTIDE SEQUENCE</scope>
    <source>
        <strain evidence="2">Volc-1</strain>
    </source>
</reference>
<dbReference type="AlphaFoldDB" id="A0A834PFV8"/>
<evidence type="ECO:0000313" key="3">
    <source>
        <dbReference type="Proteomes" id="UP000600918"/>
    </source>
</evidence>
<evidence type="ECO:0000256" key="1">
    <source>
        <dbReference type="SAM" id="MobiDB-lite"/>
    </source>
</evidence>
<feature type="compositionally biased region" description="Basic and acidic residues" evidence="1">
    <location>
        <begin position="139"/>
        <end position="163"/>
    </location>
</feature>